<organism evidence="6 7">
    <name type="scientific">Candidatus Lambdaproteobacteria bacterium RIFOXYD2_FULL_50_16</name>
    <dbReference type="NCBI Taxonomy" id="1817772"/>
    <lineage>
        <taxon>Bacteria</taxon>
        <taxon>Pseudomonadati</taxon>
        <taxon>Pseudomonadota</taxon>
        <taxon>Candidatus Lambdaproteobacteria</taxon>
    </lineage>
</organism>
<dbReference type="InterPro" id="IPR035938">
    <property type="entry name" value="Hemerythrin-like_sf"/>
</dbReference>
<dbReference type="InterPro" id="IPR050669">
    <property type="entry name" value="Hemerythrin"/>
</dbReference>
<proteinExistence type="inferred from homology"/>
<accession>A0A1F6GAM1</accession>
<evidence type="ECO:0000259" key="5">
    <source>
        <dbReference type="Pfam" id="PF01814"/>
    </source>
</evidence>
<evidence type="ECO:0000313" key="6">
    <source>
        <dbReference type="EMBL" id="OGG95144.1"/>
    </source>
</evidence>
<gene>
    <name evidence="6" type="ORF">A2527_08205</name>
</gene>
<dbReference type="PROSITE" id="PS00550">
    <property type="entry name" value="HEMERYTHRINS"/>
    <property type="match status" value="1"/>
</dbReference>
<dbReference type="GO" id="GO:0046872">
    <property type="term" value="F:metal ion binding"/>
    <property type="evidence" value="ECO:0007669"/>
    <property type="project" value="UniProtKB-KW"/>
</dbReference>
<dbReference type="SUPFAM" id="SSF47188">
    <property type="entry name" value="Hemerythrin-like"/>
    <property type="match status" value="1"/>
</dbReference>
<dbReference type="PANTHER" id="PTHR37164:SF1">
    <property type="entry name" value="BACTERIOHEMERYTHRIN"/>
    <property type="match status" value="1"/>
</dbReference>
<dbReference type="STRING" id="1817772.A2527_08205"/>
<evidence type="ECO:0000256" key="4">
    <source>
        <dbReference type="ARBA" id="ARBA00023004"/>
    </source>
</evidence>
<dbReference type="Proteomes" id="UP000178449">
    <property type="component" value="Unassembled WGS sequence"/>
</dbReference>
<dbReference type="PANTHER" id="PTHR37164">
    <property type="entry name" value="BACTERIOHEMERYTHRIN"/>
    <property type="match status" value="1"/>
</dbReference>
<sequence length="146" mass="17339">MGSAVWSADLEVGLLWQDHQHKRFFVIRDQLARSSKLEDKRSFKLALLQLENYVQDHFSLEEIYMNQSNYPGSADHFKEHQIFIHKLNRAKREFKLYLKELAEEGYTGTNPWLDLSLDLEIWFVEHINGTDRRLANWIISHPVQPT</sequence>
<keyword evidence="2" id="KW-0813">Transport</keyword>
<evidence type="ECO:0000256" key="1">
    <source>
        <dbReference type="ARBA" id="ARBA00010587"/>
    </source>
</evidence>
<comment type="similarity">
    <text evidence="1">Belongs to the hemerythrin family.</text>
</comment>
<protein>
    <recommendedName>
        <fullName evidence="5">Hemerythrin-like domain-containing protein</fullName>
    </recommendedName>
</protein>
<keyword evidence="3" id="KW-0479">Metal-binding</keyword>
<dbReference type="InterPro" id="IPR016131">
    <property type="entry name" value="Haemerythrin_Fe_BS"/>
</dbReference>
<keyword evidence="4" id="KW-0408">Iron</keyword>
<dbReference type="Gene3D" id="1.20.120.50">
    <property type="entry name" value="Hemerythrin-like"/>
    <property type="match status" value="1"/>
</dbReference>
<comment type="caution">
    <text evidence="6">The sequence shown here is derived from an EMBL/GenBank/DDBJ whole genome shotgun (WGS) entry which is preliminary data.</text>
</comment>
<name>A0A1F6GAM1_9PROT</name>
<dbReference type="EMBL" id="MFNE01000026">
    <property type="protein sequence ID" value="OGG95144.1"/>
    <property type="molecule type" value="Genomic_DNA"/>
</dbReference>
<dbReference type="CDD" id="cd12107">
    <property type="entry name" value="Hemerythrin"/>
    <property type="match status" value="1"/>
</dbReference>
<evidence type="ECO:0000313" key="7">
    <source>
        <dbReference type="Proteomes" id="UP000178449"/>
    </source>
</evidence>
<keyword evidence="2" id="KW-0561">Oxygen transport</keyword>
<evidence type="ECO:0000256" key="3">
    <source>
        <dbReference type="ARBA" id="ARBA00022723"/>
    </source>
</evidence>
<evidence type="ECO:0000256" key="2">
    <source>
        <dbReference type="ARBA" id="ARBA00022621"/>
    </source>
</evidence>
<dbReference type="InterPro" id="IPR012312">
    <property type="entry name" value="Hemerythrin-like"/>
</dbReference>
<dbReference type="AlphaFoldDB" id="A0A1F6GAM1"/>
<dbReference type="NCBIfam" id="TIGR02481">
    <property type="entry name" value="hemeryth_dom"/>
    <property type="match status" value="1"/>
</dbReference>
<reference evidence="6 7" key="1">
    <citation type="journal article" date="2016" name="Nat. Commun.">
        <title>Thousands of microbial genomes shed light on interconnected biogeochemical processes in an aquifer system.</title>
        <authorList>
            <person name="Anantharaman K."/>
            <person name="Brown C.T."/>
            <person name="Hug L.A."/>
            <person name="Sharon I."/>
            <person name="Castelle C.J."/>
            <person name="Probst A.J."/>
            <person name="Thomas B.C."/>
            <person name="Singh A."/>
            <person name="Wilkins M.J."/>
            <person name="Karaoz U."/>
            <person name="Brodie E.L."/>
            <person name="Williams K.H."/>
            <person name="Hubbard S.S."/>
            <person name="Banfield J.F."/>
        </authorList>
    </citation>
    <scope>NUCLEOTIDE SEQUENCE [LARGE SCALE GENOMIC DNA]</scope>
</reference>
<dbReference type="Pfam" id="PF01814">
    <property type="entry name" value="Hemerythrin"/>
    <property type="match status" value="1"/>
</dbReference>
<feature type="domain" description="Hemerythrin-like" evidence="5">
    <location>
        <begin position="18"/>
        <end position="137"/>
    </location>
</feature>
<dbReference type="GO" id="GO:0005344">
    <property type="term" value="F:oxygen carrier activity"/>
    <property type="evidence" value="ECO:0007669"/>
    <property type="project" value="UniProtKB-KW"/>
</dbReference>
<dbReference type="InterPro" id="IPR012827">
    <property type="entry name" value="Hemerythrin_metal-bd"/>
</dbReference>